<dbReference type="HAMAP" id="MF_00519">
    <property type="entry name" value="Arabinose_Isome"/>
    <property type="match status" value="1"/>
</dbReference>
<dbReference type="InterPro" id="IPR024664">
    <property type="entry name" value="Ara_Isoase_C"/>
</dbReference>
<dbReference type="Pfam" id="PF11762">
    <property type="entry name" value="Arabinose_Iso_C"/>
    <property type="match status" value="1"/>
</dbReference>
<dbReference type="GO" id="GO:0030145">
    <property type="term" value="F:manganese ion binding"/>
    <property type="evidence" value="ECO:0007669"/>
    <property type="project" value="UniProtKB-UniRule"/>
</dbReference>
<dbReference type="Gene3D" id="3.40.50.10940">
    <property type="match status" value="1"/>
</dbReference>
<reference evidence="10 11" key="1">
    <citation type="submission" date="2019-03" db="EMBL/GenBank/DDBJ databases">
        <title>This is whole genome sequence of Paenibacillus sp MS74 strain.</title>
        <authorList>
            <person name="Trinh H.N."/>
        </authorList>
    </citation>
    <scope>NUCLEOTIDE SEQUENCE [LARGE SCALE GENOMIC DNA]</scope>
    <source>
        <strain evidence="10 11">MS74</strain>
    </source>
</reference>
<name>A0A4V2ZSG9_9BACL</name>
<evidence type="ECO:0000256" key="3">
    <source>
        <dbReference type="ARBA" id="ARBA00023211"/>
    </source>
</evidence>
<dbReference type="Pfam" id="PF02610">
    <property type="entry name" value="AraA_N"/>
    <property type="match status" value="1"/>
</dbReference>
<gene>
    <name evidence="6 10" type="primary">araA</name>
    <name evidence="10" type="ORF">E1757_27155</name>
</gene>
<dbReference type="NCBIfam" id="NF002795">
    <property type="entry name" value="PRK02929.1"/>
    <property type="match status" value="1"/>
</dbReference>
<dbReference type="GO" id="GO:0005829">
    <property type="term" value="C:cytosol"/>
    <property type="evidence" value="ECO:0007669"/>
    <property type="project" value="TreeGrafter"/>
</dbReference>
<evidence type="ECO:0000256" key="1">
    <source>
        <dbReference type="ARBA" id="ARBA00022723"/>
    </source>
</evidence>
<keyword evidence="1 6" id="KW-0479">Metal-binding</keyword>
<comment type="catalytic activity">
    <reaction evidence="6">
        <text>beta-L-arabinopyranose = L-ribulose</text>
        <dbReference type="Rhea" id="RHEA:14821"/>
        <dbReference type="ChEBI" id="CHEBI:16880"/>
        <dbReference type="ChEBI" id="CHEBI:40886"/>
        <dbReference type="EC" id="5.3.1.4"/>
    </reaction>
</comment>
<dbReference type="PANTHER" id="PTHR38464">
    <property type="entry name" value="L-ARABINOSE ISOMERASE"/>
    <property type="match status" value="1"/>
</dbReference>
<evidence type="ECO:0000256" key="6">
    <source>
        <dbReference type="HAMAP-Rule" id="MF_00519"/>
    </source>
</evidence>
<accession>A0A4V2ZSG9</accession>
<evidence type="ECO:0000256" key="2">
    <source>
        <dbReference type="ARBA" id="ARBA00022935"/>
    </source>
</evidence>
<comment type="pathway">
    <text evidence="6">Carbohydrate degradation; L-arabinose degradation via L-ribulose; D-xylulose 5-phosphate from L-arabinose (bacterial route): step 1/3.</text>
</comment>
<evidence type="ECO:0000256" key="5">
    <source>
        <dbReference type="ARBA" id="ARBA00023277"/>
    </source>
</evidence>
<feature type="domain" description="L-arabinose isomerase C-terminal" evidence="8">
    <location>
        <begin position="326"/>
        <end position="469"/>
    </location>
</feature>
<evidence type="ECO:0000259" key="8">
    <source>
        <dbReference type="Pfam" id="PF11762"/>
    </source>
</evidence>
<evidence type="ECO:0000313" key="11">
    <source>
        <dbReference type="Proteomes" id="UP000295636"/>
    </source>
</evidence>
<proteinExistence type="inferred from homology"/>
<keyword evidence="5 6" id="KW-0119">Carbohydrate metabolism</keyword>
<dbReference type="InterPro" id="IPR009015">
    <property type="entry name" value="Fucose_isomerase_N/cen_sf"/>
</dbReference>
<protein>
    <recommendedName>
        <fullName evidence="6">L-arabinose isomerase</fullName>
        <ecNumber evidence="6">5.3.1.4</ecNumber>
    </recommendedName>
</protein>
<dbReference type="InterPro" id="IPR055390">
    <property type="entry name" value="AraA_central"/>
</dbReference>
<evidence type="ECO:0000259" key="9">
    <source>
        <dbReference type="Pfam" id="PF24856"/>
    </source>
</evidence>
<sequence>MLTVKPYQFWFLTGSQHLYGPETLEEVADHSRHIVESLDRDSAIPFEIVFKPVLTTPDAIRRVCIDANADSTCAGLITWMHTFSPAKMWIAGLTELRKPLLHLHTQYNRDIPWDTIDMDFMNTNQSAHGDREYGFIGTRMGVARKVVVGHWENAETRSRIGGWMHTAVAYTEGSNLKVARFGDNMRQVAVTDGDKVEAQIKFGWSVNGYGIGDLVQRMNDISDTEVKRLFGEYTELYDIVPEGRTDGPVKDAILEQARIELGLRAFLQEGGFGAFTTTFEDLHGMKQLPGLAVQRLMADGYGFGGEGDWKTAALVRMMKMIAGNVGTSFMEDYTYHFEPGNELILGAHMLEVCPTIAATRPKIEVHPLSIGGKADPARLTFDGAAGSAVNASLVDMGSRFRLIVSEVDAVKPQQAMPKLPVARVLWKPQPSLRDAAEAWIYAGGAHHTVFSFKVTTEQLVDWAEMVGVECVIINKDTTVPAFRSELRWNELYWRLR</sequence>
<dbReference type="Proteomes" id="UP000295636">
    <property type="component" value="Unassembled WGS sequence"/>
</dbReference>
<dbReference type="EC" id="5.3.1.4" evidence="6"/>
<dbReference type="Pfam" id="PF24856">
    <property type="entry name" value="AraA_central"/>
    <property type="match status" value="1"/>
</dbReference>
<evidence type="ECO:0000313" key="10">
    <source>
        <dbReference type="EMBL" id="TDF93174.1"/>
    </source>
</evidence>
<dbReference type="InterPro" id="IPR004216">
    <property type="entry name" value="Fuc/Ara_isomerase_C"/>
</dbReference>
<comment type="cofactor">
    <cofactor evidence="6">
        <name>Mn(2+)</name>
        <dbReference type="ChEBI" id="CHEBI:29035"/>
    </cofactor>
    <text evidence="6">Binds 1 Mn(2+) ion per subunit.</text>
</comment>
<dbReference type="InterPro" id="IPR055389">
    <property type="entry name" value="AraA_N"/>
</dbReference>
<feature type="binding site" evidence="6">
    <location>
        <position position="348"/>
    </location>
    <ligand>
        <name>Mn(2+)</name>
        <dbReference type="ChEBI" id="CHEBI:29035"/>
    </ligand>
</feature>
<keyword evidence="11" id="KW-1185">Reference proteome</keyword>
<dbReference type="SUPFAM" id="SSF50443">
    <property type="entry name" value="FucI/AraA C-terminal domain-like"/>
    <property type="match status" value="1"/>
</dbReference>
<comment type="caution">
    <text evidence="10">The sequence shown here is derived from an EMBL/GenBank/DDBJ whole genome shotgun (WGS) entry which is preliminary data.</text>
</comment>
<evidence type="ECO:0000259" key="7">
    <source>
        <dbReference type="Pfam" id="PF02610"/>
    </source>
</evidence>
<feature type="domain" description="L-arabinose isomerase N-terminal" evidence="7">
    <location>
        <begin position="7"/>
        <end position="172"/>
    </location>
</feature>
<dbReference type="PIRSF" id="PIRSF001478">
    <property type="entry name" value="L-ara_isomerase"/>
    <property type="match status" value="1"/>
</dbReference>
<keyword evidence="3 6" id="KW-0464">Manganese</keyword>
<dbReference type="SUPFAM" id="SSF53743">
    <property type="entry name" value="FucI/AraA N-terminal and middle domains"/>
    <property type="match status" value="1"/>
</dbReference>
<dbReference type="GO" id="GO:0008733">
    <property type="term" value="F:L-arabinose isomerase activity"/>
    <property type="evidence" value="ECO:0007669"/>
    <property type="project" value="UniProtKB-UniRule"/>
</dbReference>
<dbReference type="UniPathway" id="UPA00145">
    <property type="reaction ID" value="UER00565"/>
</dbReference>
<dbReference type="PANTHER" id="PTHR38464:SF1">
    <property type="entry name" value="L-ARABINOSE ISOMERASE"/>
    <property type="match status" value="1"/>
</dbReference>
<keyword evidence="2 6" id="KW-0054">Arabinose catabolism</keyword>
<dbReference type="CDD" id="cd03557">
    <property type="entry name" value="L-arabinose_isomerase"/>
    <property type="match status" value="1"/>
</dbReference>
<evidence type="ECO:0000256" key="4">
    <source>
        <dbReference type="ARBA" id="ARBA00023235"/>
    </source>
</evidence>
<comment type="similarity">
    <text evidence="6">Belongs to the arabinose isomerase family.</text>
</comment>
<dbReference type="AlphaFoldDB" id="A0A4V2ZSG9"/>
<keyword evidence="4 6" id="KW-0413">Isomerase</keyword>
<comment type="function">
    <text evidence="6">Catalyzes the conversion of L-arabinose to L-ribulose.</text>
</comment>
<organism evidence="10 11">
    <name type="scientific">Paenibacillus piri</name>
    <dbReference type="NCBI Taxonomy" id="2547395"/>
    <lineage>
        <taxon>Bacteria</taxon>
        <taxon>Bacillati</taxon>
        <taxon>Bacillota</taxon>
        <taxon>Bacilli</taxon>
        <taxon>Bacillales</taxon>
        <taxon>Paenibacillaceae</taxon>
        <taxon>Paenibacillus</taxon>
    </lineage>
</organism>
<feature type="binding site" evidence="6">
    <location>
        <position position="447"/>
    </location>
    <ligand>
        <name>Mn(2+)</name>
        <dbReference type="ChEBI" id="CHEBI:29035"/>
    </ligand>
</feature>
<dbReference type="OrthoDB" id="9765600at2"/>
<dbReference type="GO" id="GO:0019569">
    <property type="term" value="P:L-arabinose catabolic process to D-xylulose 5-phosphate"/>
    <property type="evidence" value="ECO:0007669"/>
    <property type="project" value="UniProtKB-UniRule"/>
</dbReference>
<dbReference type="InterPro" id="IPR003762">
    <property type="entry name" value="Lara_isomerase"/>
</dbReference>
<feature type="binding site" evidence="6">
    <location>
        <position position="331"/>
    </location>
    <ligand>
        <name>Mn(2+)</name>
        <dbReference type="ChEBI" id="CHEBI:29035"/>
    </ligand>
</feature>
<dbReference type="InterPro" id="IPR038583">
    <property type="entry name" value="AraA_N_sf"/>
</dbReference>
<feature type="binding site" evidence="6">
    <location>
        <position position="306"/>
    </location>
    <ligand>
        <name>Mn(2+)</name>
        <dbReference type="ChEBI" id="CHEBI:29035"/>
    </ligand>
</feature>
<feature type="domain" description="L-arabinose isomerase central" evidence="9">
    <location>
        <begin position="177"/>
        <end position="322"/>
    </location>
</feature>
<dbReference type="RefSeq" id="WP_133234144.1">
    <property type="nucleotide sequence ID" value="NZ_SMRT01000017.1"/>
</dbReference>
<dbReference type="EMBL" id="SMRT01000017">
    <property type="protein sequence ID" value="TDF93174.1"/>
    <property type="molecule type" value="Genomic_DNA"/>
</dbReference>